<sequence length="78" mass="8986">MKLPVRQLGGDERGQALLRCPEAFPADWSTHRVLVLLSQPRPVRSTEQEAVKHEIERHSKHTFRKNVKADGENVMPFE</sequence>
<dbReference type="AlphaFoldDB" id="A0AAQ3LMH0"/>
<protein>
    <submittedName>
        <fullName evidence="2">Uncharacterized protein</fullName>
    </submittedName>
</protein>
<dbReference type="EMBL" id="CP136986">
    <property type="protein sequence ID" value="WOS78008.1"/>
    <property type="molecule type" value="Genomic_DNA"/>
</dbReference>
<proteinExistence type="predicted"/>
<feature type="region of interest" description="Disordered" evidence="1">
    <location>
        <begin position="53"/>
        <end position="78"/>
    </location>
</feature>
<organism evidence="2 3">
    <name type="scientific">Pseudomonas aeruginosa</name>
    <dbReference type="NCBI Taxonomy" id="287"/>
    <lineage>
        <taxon>Bacteria</taxon>
        <taxon>Pseudomonadati</taxon>
        <taxon>Pseudomonadota</taxon>
        <taxon>Gammaproteobacteria</taxon>
        <taxon>Pseudomonadales</taxon>
        <taxon>Pseudomonadaceae</taxon>
        <taxon>Pseudomonas</taxon>
    </lineage>
</organism>
<evidence type="ECO:0000313" key="3">
    <source>
        <dbReference type="Proteomes" id="UP001297540"/>
    </source>
</evidence>
<name>A0AAQ3LMH0_PSEAI</name>
<reference evidence="2" key="2">
    <citation type="submission" date="2023-10" db="EMBL/GenBank/DDBJ databases">
        <title>Pathogen: clinical or host-associated sample.</title>
        <authorList>
            <person name="Hergert J."/>
            <person name="Casey R."/>
            <person name="Wagner J."/>
            <person name="Young E.L."/>
            <person name="Oakeson K.F."/>
        </authorList>
    </citation>
    <scope>NUCLEOTIDE SEQUENCE</scope>
    <source>
        <strain evidence="2">2021CK-01020</strain>
    </source>
</reference>
<dbReference type="RefSeq" id="WP_003096896.1">
    <property type="nucleotide sequence ID" value="NZ_AP014622.1"/>
</dbReference>
<accession>A0AAQ3LMH0</accession>
<gene>
    <name evidence="2" type="ORF">L4V69_36975</name>
</gene>
<reference evidence="2" key="1">
    <citation type="submission" date="2023-06" db="EMBL/GenBank/DDBJ databases">
        <authorList>
            <consortium name="Clinical and Environmental Microbiology Branch: Whole genome sequencing antimicrobial resistance pathogens in the healthcare setting"/>
        </authorList>
    </citation>
    <scope>NUCLEOTIDE SEQUENCE</scope>
    <source>
        <strain evidence="2">2021CK-01020</strain>
    </source>
</reference>
<evidence type="ECO:0000313" key="2">
    <source>
        <dbReference type="EMBL" id="WOS78008.1"/>
    </source>
</evidence>
<dbReference type="Proteomes" id="UP001297540">
    <property type="component" value="Chromosome"/>
</dbReference>
<evidence type="ECO:0000256" key="1">
    <source>
        <dbReference type="SAM" id="MobiDB-lite"/>
    </source>
</evidence>